<dbReference type="EMBL" id="LYPC01000028">
    <property type="protein sequence ID" value="OCT11370.1"/>
    <property type="molecule type" value="Genomic_DNA"/>
</dbReference>
<name>A0A1C0ZTG3_9BACL</name>
<organism evidence="1 2">
    <name type="scientific">Paenibacillus pectinilyticus</name>
    <dbReference type="NCBI Taxonomy" id="512399"/>
    <lineage>
        <taxon>Bacteria</taxon>
        <taxon>Bacillati</taxon>
        <taxon>Bacillota</taxon>
        <taxon>Bacilli</taxon>
        <taxon>Bacillales</taxon>
        <taxon>Paenibacillaceae</taxon>
        <taxon>Paenibacillus</taxon>
    </lineage>
</organism>
<comment type="caution">
    <text evidence="1">The sequence shown here is derived from an EMBL/GenBank/DDBJ whole genome shotgun (WGS) entry which is preliminary data.</text>
</comment>
<proteinExistence type="predicted"/>
<accession>A0A1C0ZTG3</accession>
<dbReference type="STRING" id="512399.A8709_06765"/>
<dbReference type="RefSeq" id="WP_065858342.1">
    <property type="nucleotide sequence ID" value="NZ_LYPC01000028.1"/>
</dbReference>
<protein>
    <submittedName>
        <fullName evidence="1">Uncharacterized protein</fullName>
    </submittedName>
</protein>
<dbReference type="OrthoDB" id="1982228at2"/>
<gene>
    <name evidence="1" type="ORF">A8709_06765</name>
</gene>
<keyword evidence="2" id="KW-1185">Reference proteome</keyword>
<evidence type="ECO:0000313" key="2">
    <source>
        <dbReference type="Proteomes" id="UP000093309"/>
    </source>
</evidence>
<sequence length="563" mass="61892">MKKSRYYPFERNRYFYGKLLTVRDFESEQKYFNDKRRMMNRLLHGSGVLTGLQVVAVDEKSVSVEMGAAIDALGREIVVPSPMTMKLSMMDGFSNNQYAKNVYLCIAYDEKEKEPVHAVANSSVRSDEINDYNRVLESYRLFIREDAPDPASLPLADLSDQTVVLYQDAHVRVLQTTPRYVNPGQLFEMKLRFEKTLKAGRLTFKYEIDAHRVEAINGTTIVFQEPQDGQESEYEMTVLLRADSTAAVKASVGVQAGTAALMLDDKQLELQAQSVGEIGIVTEAVKERLMSDFVKQSLEASLEAPSEPCIYLAKICLIQVGPTYVIESVDQVPFNEYVYNTSVMYRLGEASQYRDEKAGQFVTKSKVKTLAPGQKPELNVQYNPAISELSFDLGIPAGGGSGIAGIVSGFIDIPIEPFTKIAVSPFGRAMKSFYSGEIVHGLGEGNVLIITSLEERSGDAFSDILSTGDRVYGGSSDVFKGSAFEPDAPEVKIGTIAYPQKGTFRIGVKVQQTNEQSNVRVRWWAYSAEMASTVRSGGNSGGDSLDAALSAMREAASAGSDAD</sequence>
<dbReference type="Proteomes" id="UP000093309">
    <property type="component" value="Unassembled WGS sequence"/>
</dbReference>
<evidence type="ECO:0000313" key="1">
    <source>
        <dbReference type="EMBL" id="OCT11370.1"/>
    </source>
</evidence>
<reference evidence="2" key="1">
    <citation type="submission" date="2016-05" db="EMBL/GenBank/DDBJ databases">
        <title>Paenibacillus oryzae. sp. nov., isolated from the rice root.</title>
        <authorList>
            <person name="Zhang J."/>
            <person name="Zhang X."/>
        </authorList>
    </citation>
    <scope>NUCLEOTIDE SEQUENCE [LARGE SCALE GENOMIC DNA]</scope>
    <source>
        <strain evidence="2">KCTC13222</strain>
    </source>
</reference>
<dbReference type="AlphaFoldDB" id="A0A1C0ZTG3"/>